<feature type="non-terminal residue" evidence="1">
    <location>
        <position position="1"/>
    </location>
</feature>
<proteinExistence type="predicted"/>
<evidence type="ECO:0008006" key="2">
    <source>
        <dbReference type="Google" id="ProtNLM"/>
    </source>
</evidence>
<gene>
    <name evidence="1" type="ORF">Tci_911291</name>
</gene>
<accession>A0A699VUT5</accession>
<comment type="caution">
    <text evidence="1">The sequence shown here is derived from an EMBL/GenBank/DDBJ whole genome shotgun (WGS) entry which is preliminary data.</text>
</comment>
<name>A0A699VUT5_TANCI</name>
<dbReference type="AlphaFoldDB" id="A0A699VUT5"/>
<dbReference type="EMBL" id="BKCJ011514513">
    <property type="protein sequence ID" value="GFD39322.1"/>
    <property type="molecule type" value="Genomic_DNA"/>
</dbReference>
<feature type="non-terminal residue" evidence="1">
    <location>
        <position position="121"/>
    </location>
</feature>
<reference evidence="1" key="1">
    <citation type="journal article" date="2019" name="Sci. Rep.">
        <title>Draft genome of Tanacetum cinerariifolium, the natural source of mosquito coil.</title>
        <authorList>
            <person name="Yamashiro T."/>
            <person name="Shiraishi A."/>
            <person name="Satake H."/>
            <person name="Nakayama K."/>
        </authorList>
    </citation>
    <scope>NUCLEOTIDE SEQUENCE</scope>
</reference>
<organism evidence="1">
    <name type="scientific">Tanacetum cinerariifolium</name>
    <name type="common">Dalmatian daisy</name>
    <name type="synonym">Chrysanthemum cinerariifolium</name>
    <dbReference type="NCBI Taxonomy" id="118510"/>
    <lineage>
        <taxon>Eukaryota</taxon>
        <taxon>Viridiplantae</taxon>
        <taxon>Streptophyta</taxon>
        <taxon>Embryophyta</taxon>
        <taxon>Tracheophyta</taxon>
        <taxon>Spermatophyta</taxon>
        <taxon>Magnoliopsida</taxon>
        <taxon>eudicotyledons</taxon>
        <taxon>Gunneridae</taxon>
        <taxon>Pentapetalae</taxon>
        <taxon>asterids</taxon>
        <taxon>campanulids</taxon>
        <taxon>Asterales</taxon>
        <taxon>Asteraceae</taxon>
        <taxon>Asteroideae</taxon>
        <taxon>Anthemideae</taxon>
        <taxon>Anthemidinae</taxon>
        <taxon>Tanacetum</taxon>
    </lineage>
</organism>
<protein>
    <recommendedName>
        <fullName evidence="2">Transposase</fullName>
    </recommendedName>
</protein>
<sequence>KQQLTFKRDPRDISVLYLLEPNTQFYHRVPYRNTSRPSISVWEYRASVRQLKKQGAEKLDENAIFAAYERMRSLELAAVEKTQRHLRPDVAAMLDWSTAKRQKVIASMRWIPYTRALRITQ</sequence>
<evidence type="ECO:0000313" key="1">
    <source>
        <dbReference type="EMBL" id="GFD39322.1"/>
    </source>
</evidence>